<protein>
    <recommendedName>
        <fullName evidence="8">Gustatory receptor</fullName>
    </recommendedName>
</protein>
<evidence type="ECO:0000256" key="4">
    <source>
        <dbReference type="ARBA" id="ARBA00022989"/>
    </source>
</evidence>
<feature type="transmembrane region" description="Helical" evidence="8">
    <location>
        <begin position="266"/>
        <end position="288"/>
    </location>
</feature>
<proteinExistence type="inferred from homology"/>
<dbReference type="GO" id="GO:0030425">
    <property type="term" value="C:dendrite"/>
    <property type="evidence" value="ECO:0007669"/>
    <property type="project" value="TreeGrafter"/>
</dbReference>
<evidence type="ECO:0000256" key="3">
    <source>
        <dbReference type="ARBA" id="ARBA00022692"/>
    </source>
</evidence>
<dbReference type="GO" id="GO:0050909">
    <property type="term" value="P:sensory perception of taste"/>
    <property type="evidence" value="ECO:0007669"/>
    <property type="project" value="InterPro"/>
</dbReference>
<dbReference type="GO" id="GO:0008049">
    <property type="term" value="P:male courtship behavior"/>
    <property type="evidence" value="ECO:0007669"/>
    <property type="project" value="TreeGrafter"/>
</dbReference>
<dbReference type="Proteomes" id="UP001168821">
    <property type="component" value="Unassembled WGS sequence"/>
</dbReference>
<keyword evidence="7 8" id="KW-0807">Transducer</keyword>
<accession>A0AA38MCV7</accession>
<dbReference type="GO" id="GO:0043025">
    <property type="term" value="C:neuronal cell body"/>
    <property type="evidence" value="ECO:0007669"/>
    <property type="project" value="TreeGrafter"/>
</dbReference>
<comment type="caution">
    <text evidence="9">The sequence shown here is derived from an EMBL/GenBank/DDBJ whole genome shotgun (WGS) entry which is preliminary data.</text>
</comment>
<comment type="similarity">
    <text evidence="8">Belongs to the insect chemoreceptor superfamily. Gustatory receptor (GR) family.</text>
</comment>
<dbReference type="GO" id="GO:0030424">
    <property type="term" value="C:axon"/>
    <property type="evidence" value="ECO:0007669"/>
    <property type="project" value="TreeGrafter"/>
</dbReference>
<dbReference type="InterPro" id="IPR013604">
    <property type="entry name" value="7TM_chemorcpt"/>
</dbReference>
<reference evidence="9" key="1">
    <citation type="journal article" date="2023" name="G3 (Bethesda)">
        <title>Whole genome assemblies of Zophobas morio and Tenebrio molitor.</title>
        <authorList>
            <person name="Kaur S."/>
            <person name="Stinson S.A."/>
            <person name="diCenzo G.C."/>
        </authorList>
    </citation>
    <scope>NUCLEOTIDE SEQUENCE</scope>
    <source>
        <strain evidence="9">QUZm001</strain>
    </source>
</reference>
<evidence type="ECO:0000256" key="2">
    <source>
        <dbReference type="ARBA" id="ARBA00022475"/>
    </source>
</evidence>
<dbReference type="GO" id="GO:0007165">
    <property type="term" value="P:signal transduction"/>
    <property type="evidence" value="ECO:0007669"/>
    <property type="project" value="UniProtKB-KW"/>
</dbReference>
<comment type="function">
    <text evidence="8">Gustatory receptor which mediates acceptance or avoidance behavior, depending on its substrates.</text>
</comment>
<gene>
    <name evidence="9" type="ORF">Zmor_018258</name>
</gene>
<comment type="caution">
    <text evidence="8">Lacks conserved residue(s) required for the propagation of feature annotation.</text>
</comment>
<feature type="transmembrane region" description="Helical" evidence="8">
    <location>
        <begin position="300"/>
        <end position="324"/>
    </location>
</feature>
<dbReference type="PANTHER" id="PTHR21143">
    <property type="entry name" value="INVERTEBRATE GUSTATORY RECEPTOR"/>
    <property type="match status" value="1"/>
</dbReference>
<comment type="subcellular location">
    <subcellularLocation>
        <location evidence="1 8">Cell membrane</location>
        <topology evidence="1 8">Multi-pass membrane protein</topology>
    </subcellularLocation>
</comment>
<dbReference type="GO" id="GO:0007635">
    <property type="term" value="P:chemosensory behavior"/>
    <property type="evidence" value="ECO:0007669"/>
    <property type="project" value="TreeGrafter"/>
</dbReference>
<evidence type="ECO:0000256" key="8">
    <source>
        <dbReference type="RuleBase" id="RU363108"/>
    </source>
</evidence>
<keyword evidence="2 8" id="KW-1003">Cell membrane</keyword>
<keyword evidence="3 8" id="KW-0812">Transmembrane</keyword>
<evidence type="ECO:0000313" key="9">
    <source>
        <dbReference type="EMBL" id="KAJ3652280.1"/>
    </source>
</evidence>
<feature type="transmembrane region" description="Helical" evidence="8">
    <location>
        <begin position="83"/>
        <end position="109"/>
    </location>
</feature>
<sequence length="414" mass="46865">MNIIATSKSKVLPFTPEYDEKKIFAPLFVFARICAIKTPDPFRENSGSCGYLLYSVTLLLVTIALCTWSVINKCLERNSYSSFCVFLFEIVTVIFLTLFSASVIINSAFIKKNKIKTLLTNLLELDYLIGMDGAKLLKRRQNILTFQLITIHLCLICSYAYDIFSNLISFEAETVLLKIPDYINEYIMAIEVLCICNYTLSIKYKFTALNSSFASFVKNSLDNASKKQRYSATLVEPPPLLATYLEAHNKLCNIIDLHNECFGLQIFEILFIGVVHTTYTLFLLLIYASGKAKPTSDTSVVYILIVYVYFCLIFTIFGIMVTVFCTTAARAARRTATICYKLLLNISLESKSCYEQALRKELLLFAEQVSQRQVKFSAGGFLTIDYNTLYNLFGSTAMNVIILLQFQKQGAVNN</sequence>
<dbReference type="PANTHER" id="PTHR21143:SF104">
    <property type="entry name" value="GUSTATORY RECEPTOR 8A-RELATED"/>
    <property type="match status" value="1"/>
</dbReference>
<dbReference type="GO" id="GO:0005886">
    <property type="term" value="C:plasma membrane"/>
    <property type="evidence" value="ECO:0007669"/>
    <property type="project" value="UniProtKB-SubCell"/>
</dbReference>
<evidence type="ECO:0000256" key="5">
    <source>
        <dbReference type="ARBA" id="ARBA00023136"/>
    </source>
</evidence>
<keyword evidence="6 8" id="KW-0675">Receptor</keyword>
<evidence type="ECO:0000256" key="6">
    <source>
        <dbReference type="ARBA" id="ARBA00023170"/>
    </source>
</evidence>
<organism evidence="9 10">
    <name type="scientific">Zophobas morio</name>
    <dbReference type="NCBI Taxonomy" id="2755281"/>
    <lineage>
        <taxon>Eukaryota</taxon>
        <taxon>Metazoa</taxon>
        <taxon>Ecdysozoa</taxon>
        <taxon>Arthropoda</taxon>
        <taxon>Hexapoda</taxon>
        <taxon>Insecta</taxon>
        <taxon>Pterygota</taxon>
        <taxon>Neoptera</taxon>
        <taxon>Endopterygota</taxon>
        <taxon>Coleoptera</taxon>
        <taxon>Polyphaga</taxon>
        <taxon>Cucujiformia</taxon>
        <taxon>Tenebrionidae</taxon>
        <taxon>Zophobas</taxon>
    </lineage>
</organism>
<dbReference type="Pfam" id="PF08395">
    <property type="entry name" value="7tm_7"/>
    <property type="match status" value="1"/>
</dbReference>
<feature type="transmembrane region" description="Helical" evidence="8">
    <location>
        <begin position="143"/>
        <end position="161"/>
    </location>
</feature>
<keyword evidence="10" id="KW-1185">Reference proteome</keyword>
<keyword evidence="5 8" id="KW-0472">Membrane</keyword>
<evidence type="ECO:0000256" key="7">
    <source>
        <dbReference type="ARBA" id="ARBA00023224"/>
    </source>
</evidence>
<dbReference type="EMBL" id="JALNTZ010000005">
    <property type="protein sequence ID" value="KAJ3652280.1"/>
    <property type="molecule type" value="Genomic_DNA"/>
</dbReference>
<name>A0AA38MCV7_9CUCU</name>
<evidence type="ECO:0000256" key="1">
    <source>
        <dbReference type="ARBA" id="ARBA00004651"/>
    </source>
</evidence>
<dbReference type="AlphaFoldDB" id="A0AA38MCV7"/>
<evidence type="ECO:0000313" key="10">
    <source>
        <dbReference type="Proteomes" id="UP001168821"/>
    </source>
</evidence>
<feature type="transmembrane region" description="Helical" evidence="8">
    <location>
        <begin position="51"/>
        <end position="71"/>
    </location>
</feature>
<keyword evidence="4 8" id="KW-1133">Transmembrane helix</keyword>